<name>A0A4Z2E782_9TELE</name>
<keyword evidence="2" id="KW-0378">Hydrolase</keyword>
<evidence type="ECO:0000313" key="2">
    <source>
        <dbReference type="EMBL" id="TNN24678.1"/>
    </source>
</evidence>
<protein>
    <submittedName>
        <fullName evidence="2">Gamma-glutamyl hydrolase</fullName>
    </submittedName>
</protein>
<proteinExistence type="predicted"/>
<dbReference type="InterPro" id="IPR015527">
    <property type="entry name" value="Pept_C26_g-glut_hydrolase"/>
</dbReference>
<dbReference type="AlphaFoldDB" id="A0A4Z2E782"/>
<reference evidence="2 3" key="1">
    <citation type="submission" date="2019-03" db="EMBL/GenBank/DDBJ databases">
        <title>First draft genome of Liparis tanakae, snailfish: a comprehensive survey of snailfish specific genes.</title>
        <authorList>
            <person name="Kim W."/>
            <person name="Song I."/>
            <person name="Jeong J.-H."/>
            <person name="Kim D."/>
            <person name="Kim S."/>
            <person name="Ryu S."/>
            <person name="Song J.Y."/>
            <person name="Lee S.K."/>
        </authorList>
    </citation>
    <scope>NUCLEOTIDE SEQUENCE [LARGE SCALE GENOMIC DNA]</scope>
    <source>
        <tissue evidence="2">Muscle</tissue>
    </source>
</reference>
<dbReference type="OrthoDB" id="64220at2759"/>
<accession>A0A4Z2E782</accession>
<dbReference type="GO" id="GO:0005773">
    <property type="term" value="C:vacuole"/>
    <property type="evidence" value="ECO:0007669"/>
    <property type="project" value="TreeGrafter"/>
</dbReference>
<dbReference type="GO" id="GO:0034722">
    <property type="term" value="F:gamma-glutamyl-peptidase activity"/>
    <property type="evidence" value="ECO:0007669"/>
    <property type="project" value="TreeGrafter"/>
</dbReference>
<evidence type="ECO:0000256" key="1">
    <source>
        <dbReference type="PIRSR" id="PIRSR615527-1"/>
    </source>
</evidence>
<dbReference type="Proteomes" id="UP000314294">
    <property type="component" value="Unassembled WGS sequence"/>
</dbReference>
<dbReference type="GO" id="GO:0046900">
    <property type="term" value="P:tetrahydrofolylpolyglutamate metabolic process"/>
    <property type="evidence" value="ECO:0007669"/>
    <property type="project" value="TreeGrafter"/>
</dbReference>
<dbReference type="PANTHER" id="PTHR11315">
    <property type="entry name" value="PROTEASE FAMILY C26 GAMMA-GLUTAMYL HYDROLASE"/>
    <property type="match status" value="1"/>
</dbReference>
<dbReference type="EMBL" id="SRLO01014601">
    <property type="protein sequence ID" value="TNN24678.1"/>
    <property type="molecule type" value="Genomic_DNA"/>
</dbReference>
<dbReference type="InterPro" id="IPR029062">
    <property type="entry name" value="Class_I_gatase-like"/>
</dbReference>
<gene>
    <name evidence="2" type="primary">Ggh_1</name>
    <name evidence="2" type="ORF">EYF80_065196</name>
</gene>
<dbReference type="SUPFAM" id="SSF52317">
    <property type="entry name" value="Class I glutamine amidotransferase-like"/>
    <property type="match status" value="1"/>
</dbReference>
<keyword evidence="3" id="KW-1185">Reference proteome</keyword>
<sequence>MSFLPSSSVGFPLRLLLPGGDVNVETSQFSRASRIFYDLALRANQAGDFFPIWGTCQGLQQLSVLTANQNLLSRTLPLNLTRGTKVVPRYQDSSDSIRTLPSPHTGLSLKSLDAGSIYLELSGAPFTVNTK</sequence>
<evidence type="ECO:0000313" key="3">
    <source>
        <dbReference type="Proteomes" id="UP000314294"/>
    </source>
</evidence>
<dbReference type="PANTHER" id="PTHR11315:SF10">
    <property type="entry name" value="FOLATE GAMMA-GLUTAMYL HYDROLASE"/>
    <property type="match status" value="1"/>
</dbReference>
<dbReference type="Gene3D" id="3.40.50.880">
    <property type="match status" value="1"/>
</dbReference>
<comment type="caution">
    <text evidence="2">The sequence shown here is derived from an EMBL/GenBank/DDBJ whole genome shotgun (WGS) entry which is preliminary data.</text>
</comment>
<feature type="active site" description="Nucleophile" evidence="1">
    <location>
        <position position="56"/>
    </location>
</feature>
<organism evidence="2 3">
    <name type="scientific">Liparis tanakae</name>
    <name type="common">Tanaka's snailfish</name>
    <dbReference type="NCBI Taxonomy" id="230148"/>
    <lineage>
        <taxon>Eukaryota</taxon>
        <taxon>Metazoa</taxon>
        <taxon>Chordata</taxon>
        <taxon>Craniata</taxon>
        <taxon>Vertebrata</taxon>
        <taxon>Euteleostomi</taxon>
        <taxon>Actinopterygii</taxon>
        <taxon>Neopterygii</taxon>
        <taxon>Teleostei</taxon>
        <taxon>Neoteleostei</taxon>
        <taxon>Acanthomorphata</taxon>
        <taxon>Eupercaria</taxon>
        <taxon>Perciformes</taxon>
        <taxon>Cottioidei</taxon>
        <taxon>Cottales</taxon>
        <taxon>Liparidae</taxon>
        <taxon>Liparis</taxon>
    </lineage>
</organism>